<dbReference type="InterPro" id="IPR039720">
    <property type="entry name" value="TMEM94"/>
</dbReference>
<dbReference type="PANTHER" id="PTHR13219:SF6">
    <property type="entry name" value="TRANSMEMBRANE PROTEIN 94"/>
    <property type="match status" value="1"/>
</dbReference>
<dbReference type="EMBL" id="ML005219">
    <property type="protein sequence ID" value="RKP19463.1"/>
    <property type="molecule type" value="Genomic_DNA"/>
</dbReference>
<protein>
    <recommendedName>
        <fullName evidence="4">Cation-transporting P-type ATPase C-terminal domain-containing protein</fullName>
    </recommendedName>
</protein>
<keyword evidence="1" id="KW-1133">Transmembrane helix</keyword>
<feature type="non-terminal residue" evidence="2">
    <location>
        <position position="1"/>
    </location>
</feature>
<keyword evidence="1" id="KW-0812">Transmembrane</keyword>
<feature type="transmembrane region" description="Helical" evidence="1">
    <location>
        <begin position="38"/>
        <end position="60"/>
    </location>
</feature>
<keyword evidence="1" id="KW-0472">Membrane</keyword>
<gene>
    <name evidence="2" type="ORF">ROZALSC1DRAFT_13962</name>
</gene>
<sequence>IIFSQNVALLFFCLNLIMKSSTFIHRTLPIYSYPPKRFWFINSLIVLLFSIVFFIVSISTSSSFSIFRNVDYFIWILVFIWPFIDLLWNEFVKRWDKDSWTRFQKRSKLEFNTKLGMHSPV</sequence>
<dbReference type="AlphaFoldDB" id="A0A4P9YIR1"/>
<dbReference type="PANTHER" id="PTHR13219">
    <property type="entry name" value="TRANSMEMBRANE PROTEIN 94"/>
    <property type="match status" value="1"/>
</dbReference>
<name>A0A4P9YIR1_ROZAC</name>
<evidence type="ECO:0008006" key="4">
    <source>
        <dbReference type="Google" id="ProtNLM"/>
    </source>
</evidence>
<accession>A0A4P9YIR1</accession>
<evidence type="ECO:0000313" key="2">
    <source>
        <dbReference type="EMBL" id="RKP19463.1"/>
    </source>
</evidence>
<feature type="transmembrane region" description="Helical" evidence="1">
    <location>
        <begin position="6"/>
        <end position="26"/>
    </location>
</feature>
<reference evidence="3" key="1">
    <citation type="journal article" date="2018" name="Nat. Microbiol.">
        <title>Leveraging single-cell genomics to expand the fungal tree of life.</title>
        <authorList>
            <person name="Ahrendt S.R."/>
            <person name="Quandt C.A."/>
            <person name="Ciobanu D."/>
            <person name="Clum A."/>
            <person name="Salamov A."/>
            <person name="Andreopoulos B."/>
            <person name="Cheng J.F."/>
            <person name="Woyke T."/>
            <person name="Pelin A."/>
            <person name="Henrissat B."/>
            <person name="Reynolds N.K."/>
            <person name="Benny G.L."/>
            <person name="Smith M.E."/>
            <person name="James T.Y."/>
            <person name="Grigoriev I.V."/>
        </authorList>
    </citation>
    <scope>NUCLEOTIDE SEQUENCE [LARGE SCALE GENOMIC DNA]</scope>
    <source>
        <strain evidence="3">CSF55</strain>
    </source>
</reference>
<evidence type="ECO:0000256" key="1">
    <source>
        <dbReference type="SAM" id="Phobius"/>
    </source>
</evidence>
<proteinExistence type="predicted"/>
<evidence type="ECO:0000313" key="3">
    <source>
        <dbReference type="Proteomes" id="UP000281549"/>
    </source>
</evidence>
<organism evidence="2 3">
    <name type="scientific">Rozella allomycis (strain CSF55)</name>
    <dbReference type="NCBI Taxonomy" id="988480"/>
    <lineage>
        <taxon>Eukaryota</taxon>
        <taxon>Fungi</taxon>
        <taxon>Fungi incertae sedis</taxon>
        <taxon>Cryptomycota</taxon>
        <taxon>Cryptomycota incertae sedis</taxon>
        <taxon>Rozella</taxon>
    </lineage>
</organism>
<feature type="transmembrane region" description="Helical" evidence="1">
    <location>
        <begin position="72"/>
        <end position="92"/>
    </location>
</feature>
<dbReference type="Proteomes" id="UP000281549">
    <property type="component" value="Unassembled WGS sequence"/>
</dbReference>